<protein>
    <submittedName>
        <fullName evidence="1">Uncharacterized protein</fullName>
    </submittedName>
</protein>
<accession>A0ABQ0IZT5</accession>
<name>A0ABQ0IZT5_GLUTH</name>
<evidence type="ECO:0000313" key="1">
    <source>
        <dbReference type="EMBL" id="GAD27718.1"/>
    </source>
</evidence>
<keyword evidence="2" id="KW-1185">Reference proteome</keyword>
<sequence length="42" mass="4882">MKKYLVLILQFLKVRINLKKVSEAYITFPRTFILAEGGQTIP</sequence>
<gene>
    <name evidence="1" type="ORF">NBRC3257_2717</name>
</gene>
<reference evidence="1 2" key="1">
    <citation type="submission" date="2013-08" db="EMBL/GenBank/DDBJ databases">
        <title>Gluconobacter thailandicus NBRC 3257 whole genome sequence.</title>
        <authorList>
            <person name="Matsutani M."/>
            <person name="Yakushi T."/>
            <person name="Matsushita K."/>
        </authorList>
    </citation>
    <scope>NUCLEOTIDE SEQUENCE [LARGE SCALE GENOMIC DNA]</scope>
    <source>
        <strain evidence="1 2">NBRC 3257</strain>
    </source>
</reference>
<dbReference type="Proteomes" id="UP000018209">
    <property type="component" value="Unassembled WGS sequence"/>
</dbReference>
<proteinExistence type="predicted"/>
<evidence type="ECO:0000313" key="2">
    <source>
        <dbReference type="Proteomes" id="UP000018209"/>
    </source>
</evidence>
<organism evidence="1 2">
    <name type="scientific">Gluconobacter thailandicus NBRC 3257</name>
    <dbReference type="NCBI Taxonomy" id="1381097"/>
    <lineage>
        <taxon>Bacteria</taxon>
        <taxon>Pseudomonadati</taxon>
        <taxon>Pseudomonadota</taxon>
        <taxon>Alphaproteobacteria</taxon>
        <taxon>Acetobacterales</taxon>
        <taxon>Acetobacteraceae</taxon>
        <taxon>Gluconobacter</taxon>
    </lineage>
</organism>
<dbReference type="EMBL" id="BASM01000034">
    <property type="protein sequence ID" value="GAD27718.1"/>
    <property type="molecule type" value="Genomic_DNA"/>
</dbReference>
<comment type="caution">
    <text evidence="1">The sequence shown here is derived from an EMBL/GenBank/DDBJ whole genome shotgun (WGS) entry which is preliminary data.</text>
</comment>